<keyword evidence="5" id="KW-0967">Endosome</keyword>
<keyword evidence="12" id="KW-1185">Reference proteome</keyword>
<gene>
    <name evidence="11" type="ORF">BXZ70DRAFT_930059</name>
</gene>
<dbReference type="OrthoDB" id="10254720at2759"/>
<sequence length="198" mass="22118">MADAQPQSSSEPQAVHPFANSNSLIVVIPDNIDVEEEARLYEELCDAANDEAAIRPESPHSAVGAPSVFSNDIWLGEGTGQSTGFARDVQISGWTRVGDKREGAYIVYDCAISTKEGTVMHVHKRYSDFAELHARLRATLPQYQQRFLPAMPPKSPLSKFRPTFLESRRRLLQHWLSSILLHPEIGGCQAVREWMMAN</sequence>
<evidence type="ECO:0000256" key="3">
    <source>
        <dbReference type="ARBA" id="ARBA00007426"/>
    </source>
</evidence>
<dbReference type="EMBL" id="JAEVFJ010000010">
    <property type="protein sequence ID" value="KAH8102062.1"/>
    <property type="molecule type" value="Genomic_DNA"/>
</dbReference>
<dbReference type="SMART" id="SM00312">
    <property type="entry name" value="PX"/>
    <property type="match status" value="1"/>
</dbReference>
<dbReference type="PANTHER" id="PTHR10555:SF170">
    <property type="entry name" value="FI18122P1"/>
    <property type="match status" value="1"/>
</dbReference>
<dbReference type="Proteomes" id="UP000813824">
    <property type="component" value="Unassembled WGS sequence"/>
</dbReference>
<evidence type="ECO:0000256" key="2">
    <source>
        <dbReference type="ARBA" id="ARBA00004177"/>
    </source>
</evidence>
<evidence type="ECO:0000256" key="4">
    <source>
        <dbReference type="ARBA" id="ARBA00022554"/>
    </source>
</evidence>
<dbReference type="CDD" id="cd07280">
    <property type="entry name" value="PX_YPT35"/>
    <property type="match status" value="1"/>
</dbReference>
<dbReference type="GO" id="GO:0005774">
    <property type="term" value="C:vacuolar membrane"/>
    <property type="evidence" value="ECO:0007669"/>
    <property type="project" value="UniProtKB-SubCell"/>
</dbReference>
<organism evidence="11 12">
    <name type="scientific">Cristinia sonorae</name>
    <dbReference type="NCBI Taxonomy" id="1940300"/>
    <lineage>
        <taxon>Eukaryota</taxon>
        <taxon>Fungi</taxon>
        <taxon>Dikarya</taxon>
        <taxon>Basidiomycota</taxon>
        <taxon>Agaricomycotina</taxon>
        <taxon>Agaricomycetes</taxon>
        <taxon>Agaricomycetidae</taxon>
        <taxon>Agaricales</taxon>
        <taxon>Pleurotineae</taxon>
        <taxon>Stephanosporaceae</taxon>
        <taxon>Cristinia</taxon>
    </lineage>
</organism>
<dbReference type="InterPro" id="IPR001683">
    <property type="entry name" value="PX_dom"/>
</dbReference>
<dbReference type="AlphaFoldDB" id="A0A8K0URW8"/>
<name>A0A8K0URW8_9AGAR</name>
<dbReference type="Gene3D" id="3.30.1520.10">
    <property type="entry name" value="Phox-like domain"/>
    <property type="match status" value="1"/>
</dbReference>
<comment type="similarity">
    <text evidence="3">Belongs to the YPT35 family.</text>
</comment>
<evidence type="ECO:0000256" key="7">
    <source>
        <dbReference type="ARBA" id="ARBA00033728"/>
    </source>
</evidence>
<dbReference type="SUPFAM" id="SSF64268">
    <property type="entry name" value="PX domain"/>
    <property type="match status" value="1"/>
</dbReference>
<protein>
    <recommendedName>
        <fullName evidence="8">Endosomal/vacuolar adapter protein YPT35</fullName>
    </recommendedName>
    <alternativeName>
        <fullName evidence="9">PX domain-containing protein YPT35</fullName>
    </alternativeName>
</protein>
<feature type="domain" description="PX" evidence="10">
    <location>
        <begin position="86"/>
        <end position="198"/>
    </location>
</feature>
<evidence type="ECO:0000256" key="1">
    <source>
        <dbReference type="ARBA" id="ARBA00004148"/>
    </source>
</evidence>
<dbReference type="Pfam" id="PF00787">
    <property type="entry name" value="PX"/>
    <property type="match status" value="1"/>
</dbReference>
<dbReference type="InterPro" id="IPR037917">
    <property type="entry name" value="Ypt35_PX"/>
</dbReference>
<comment type="subcellular location">
    <subcellularLocation>
        <location evidence="2">Endosome</location>
    </subcellularLocation>
    <subcellularLocation>
        <location evidence="1">Vacuole membrane</location>
        <topology evidence="1">Peripheral membrane protein</topology>
    </subcellularLocation>
</comment>
<evidence type="ECO:0000256" key="5">
    <source>
        <dbReference type="ARBA" id="ARBA00022753"/>
    </source>
</evidence>
<evidence type="ECO:0000313" key="12">
    <source>
        <dbReference type="Proteomes" id="UP000813824"/>
    </source>
</evidence>
<keyword evidence="6" id="KW-0472">Membrane</keyword>
<evidence type="ECO:0000256" key="6">
    <source>
        <dbReference type="ARBA" id="ARBA00023136"/>
    </source>
</evidence>
<proteinExistence type="inferred from homology"/>
<evidence type="ECO:0000313" key="11">
    <source>
        <dbReference type="EMBL" id="KAH8102062.1"/>
    </source>
</evidence>
<reference evidence="11" key="1">
    <citation type="journal article" date="2021" name="New Phytol.">
        <title>Evolutionary innovations through gain and loss of genes in the ectomycorrhizal Boletales.</title>
        <authorList>
            <person name="Wu G."/>
            <person name="Miyauchi S."/>
            <person name="Morin E."/>
            <person name="Kuo A."/>
            <person name="Drula E."/>
            <person name="Varga T."/>
            <person name="Kohler A."/>
            <person name="Feng B."/>
            <person name="Cao Y."/>
            <person name="Lipzen A."/>
            <person name="Daum C."/>
            <person name="Hundley H."/>
            <person name="Pangilinan J."/>
            <person name="Johnson J."/>
            <person name="Barry K."/>
            <person name="LaButti K."/>
            <person name="Ng V."/>
            <person name="Ahrendt S."/>
            <person name="Min B."/>
            <person name="Choi I.G."/>
            <person name="Park H."/>
            <person name="Plett J.M."/>
            <person name="Magnuson J."/>
            <person name="Spatafora J.W."/>
            <person name="Nagy L.G."/>
            <person name="Henrissat B."/>
            <person name="Grigoriev I.V."/>
            <person name="Yang Z.L."/>
            <person name="Xu J."/>
            <person name="Martin F.M."/>
        </authorList>
    </citation>
    <scope>NUCLEOTIDE SEQUENCE</scope>
    <source>
        <strain evidence="11">KKN 215</strain>
    </source>
</reference>
<evidence type="ECO:0000259" key="10">
    <source>
        <dbReference type="PROSITE" id="PS50195"/>
    </source>
</evidence>
<evidence type="ECO:0000256" key="9">
    <source>
        <dbReference type="ARBA" id="ARBA00033785"/>
    </source>
</evidence>
<dbReference type="PANTHER" id="PTHR10555">
    <property type="entry name" value="SORTING NEXIN"/>
    <property type="match status" value="1"/>
</dbReference>
<dbReference type="PROSITE" id="PS50195">
    <property type="entry name" value="PX"/>
    <property type="match status" value="1"/>
</dbReference>
<accession>A0A8K0URW8</accession>
<keyword evidence="4" id="KW-0926">Vacuole</keyword>
<dbReference type="GO" id="GO:0032266">
    <property type="term" value="F:phosphatidylinositol-3-phosphate binding"/>
    <property type="evidence" value="ECO:0007669"/>
    <property type="project" value="InterPro"/>
</dbReference>
<evidence type="ECO:0000256" key="8">
    <source>
        <dbReference type="ARBA" id="ARBA00033774"/>
    </source>
</evidence>
<dbReference type="GO" id="GO:0010008">
    <property type="term" value="C:endosome membrane"/>
    <property type="evidence" value="ECO:0007669"/>
    <property type="project" value="UniProtKB-SubCell"/>
</dbReference>
<comment type="caution">
    <text evidence="11">The sequence shown here is derived from an EMBL/GenBank/DDBJ whole genome shotgun (WGS) entry which is preliminary data.</text>
</comment>
<dbReference type="InterPro" id="IPR036871">
    <property type="entry name" value="PX_dom_sf"/>
</dbReference>
<comment type="function">
    <text evidence="7">Recruits the lipid transfer protein VPS13 to endosomal and vacuolar membranes.</text>
</comment>